<feature type="domain" description="Toprim" evidence="1">
    <location>
        <begin position="150"/>
        <end position="215"/>
    </location>
</feature>
<accession>A0ABP7RGK4</accession>
<comment type="caution">
    <text evidence="3">The sequence shown here is derived from an EMBL/GenBank/DDBJ whole genome shotgun (WGS) entry which is preliminary data.</text>
</comment>
<sequence>MTMNTTHPRHAYEANRARIAALWGQARPIQPGDAADLYLRGQGVAPPAGQAAPWPEALRFHPALDYWDAPPGAPAELCGKHPALLAALSINAPARGAPLAVHTVALQRIYLDSCGALAPVWAPIKLTGKDGPSRCAALRLAPVAGRGASLGVAVGLVPALRMGSACRMPVWAVLNAAALAHVHWPRGVDSLYVFLDADDPNQAAPGAELARKAKACGVQVFTLFTCGHTDQAAPTISRFH</sequence>
<keyword evidence="4" id="KW-1185">Reference proteome</keyword>
<protein>
    <recommendedName>
        <fullName evidence="5">Toprim domain-containing protein</fullName>
    </recommendedName>
</protein>
<dbReference type="InterPro" id="IPR006171">
    <property type="entry name" value="TOPRIM_dom"/>
</dbReference>
<name>A0ABP7RGK4_9BURK</name>
<dbReference type="EMBL" id="BAABBP010000017">
    <property type="protein sequence ID" value="GAA3997179.1"/>
    <property type="molecule type" value="Genomic_DNA"/>
</dbReference>
<evidence type="ECO:0000259" key="1">
    <source>
        <dbReference type="Pfam" id="PF13362"/>
    </source>
</evidence>
<evidence type="ECO:0000259" key="2">
    <source>
        <dbReference type="Pfam" id="PF23639"/>
    </source>
</evidence>
<evidence type="ECO:0000313" key="4">
    <source>
        <dbReference type="Proteomes" id="UP001501627"/>
    </source>
</evidence>
<feature type="domain" description="DUF7146" evidence="2">
    <location>
        <begin position="14"/>
        <end position="128"/>
    </location>
</feature>
<dbReference type="InterPro" id="IPR055570">
    <property type="entry name" value="DUF7146"/>
</dbReference>
<reference evidence="4" key="1">
    <citation type="journal article" date="2019" name="Int. J. Syst. Evol. Microbiol.">
        <title>The Global Catalogue of Microorganisms (GCM) 10K type strain sequencing project: providing services to taxonomists for standard genome sequencing and annotation.</title>
        <authorList>
            <consortium name="The Broad Institute Genomics Platform"/>
            <consortium name="The Broad Institute Genome Sequencing Center for Infectious Disease"/>
            <person name="Wu L."/>
            <person name="Ma J."/>
        </authorList>
    </citation>
    <scope>NUCLEOTIDE SEQUENCE [LARGE SCALE GENOMIC DNA]</scope>
    <source>
        <strain evidence="4">JCM 17561</strain>
    </source>
</reference>
<dbReference type="Pfam" id="PF23639">
    <property type="entry name" value="DUF7146"/>
    <property type="match status" value="1"/>
</dbReference>
<dbReference type="Proteomes" id="UP001501627">
    <property type="component" value="Unassembled WGS sequence"/>
</dbReference>
<proteinExistence type="predicted"/>
<dbReference type="Pfam" id="PF13362">
    <property type="entry name" value="Toprim_3"/>
    <property type="match status" value="1"/>
</dbReference>
<dbReference type="RefSeq" id="WP_344869658.1">
    <property type="nucleotide sequence ID" value="NZ_BAABBP010000017.1"/>
</dbReference>
<evidence type="ECO:0008006" key="5">
    <source>
        <dbReference type="Google" id="ProtNLM"/>
    </source>
</evidence>
<evidence type="ECO:0000313" key="3">
    <source>
        <dbReference type="EMBL" id="GAA3997179.1"/>
    </source>
</evidence>
<gene>
    <name evidence="3" type="ORF">GCM10022279_21060</name>
</gene>
<organism evidence="3 4">
    <name type="scientific">Comamonas faecalis</name>
    <dbReference type="NCBI Taxonomy" id="1387849"/>
    <lineage>
        <taxon>Bacteria</taxon>
        <taxon>Pseudomonadati</taxon>
        <taxon>Pseudomonadota</taxon>
        <taxon>Betaproteobacteria</taxon>
        <taxon>Burkholderiales</taxon>
        <taxon>Comamonadaceae</taxon>
        <taxon>Comamonas</taxon>
    </lineage>
</organism>